<dbReference type="GO" id="GO:0050832">
    <property type="term" value="P:defense response to fungus"/>
    <property type="evidence" value="ECO:0007669"/>
    <property type="project" value="TreeGrafter"/>
</dbReference>
<dbReference type="CDD" id="cd00325">
    <property type="entry name" value="chitinase_GH19"/>
    <property type="match status" value="1"/>
</dbReference>
<dbReference type="InterPro" id="IPR000726">
    <property type="entry name" value="Glyco_hydro_19_cat"/>
</dbReference>
<dbReference type="Pfam" id="PF00187">
    <property type="entry name" value="Chitin_bind_1"/>
    <property type="match status" value="1"/>
</dbReference>
<evidence type="ECO:0000313" key="10">
    <source>
        <dbReference type="EMBL" id="CAK7329394.1"/>
    </source>
</evidence>
<name>A0AAV1RA48_9ROSI</name>
<evidence type="ECO:0000256" key="8">
    <source>
        <dbReference type="SAM" id="SignalP"/>
    </source>
</evidence>
<keyword evidence="4" id="KW-0611">Plant defense</keyword>
<feature type="chain" id="PRO_5043584187" description="Chitin-binding type-1 domain-containing protein" evidence="8">
    <location>
        <begin position="23"/>
        <end position="261"/>
    </location>
</feature>
<dbReference type="Proteomes" id="UP001314170">
    <property type="component" value="Unassembled WGS sequence"/>
</dbReference>
<evidence type="ECO:0000313" key="11">
    <source>
        <dbReference type="Proteomes" id="UP001314170"/>
    </source>
</evidence>
<dbReference type="Gene3D" id="3.30.60.10">
    <property type="entry name" value="Endochitinase-like"/>
    <property type="match status" value="1"/>
</dbReference>
<evidence type="ECO:0000256" key="5">
    <source>
        <dbReference type="ARBA" id="ARBA00023157"/>
    </source>
</evidence>
<proteinExistence type="inferred from homology"/>
<keyword evidence="2 7" id="KW-0147">Chitin-binding</keyword>
<dbReference type="EMBL" id="CAWUPB010000913">
    <property type="protein sequence ID" value="CAK7329394.1"/>
    <property type="molecule type" value="Genomic_DNA"/>
</dbReference>
<feature type="disulfide bond" evidence="6 7">
    <location>
        <begin position="57"/>
        <end position="61"/>
    </location>
</feature>
<dbReference type="PROSITE" id="PS00026">
    <property type="entry name" value="CHIT_BIND_I_1"/>
    <property type="match status" value="1"/>
</dbReference>
<evidence type="ECO:0000256" key="7">
    <source>
        <dbReference type="PROSITE-ProRule" id="PRU00261"/>
    </source>
</evidence>
<dbReference type="GO" id="GO:0005975">
    <property type="term" value="P:carbohydrate metabolic process"/>
    <property type="evidence" value="ECO:0007669"/>
    <property type="project" value="InterPro"/>
</dbReference>
<accession>A0AAV1RA48</accession>
<protein>
    <recommendedName>
        <fullName evidence="9">Chitin-binding type-1 domain-containing protein</fullName>
    </recommendedName>
</protein>
<feature type="disulfide bond" evidence="6 7">
    <location>
        <begin position="39"/>
        <end position="53"/>
    </location>
</feature>
<keyword evidence="3 8" id="KW-0732">Signal</keyword>
<dbReference type="InterPro" id="IPR016283">
    <property type="entry name" value="Glyco_hydro_19"/>
</dbReference>
<dbReference type="SUPFAM" id="SSF57016">
    <property type="entry name" value="Plant lectins/antimicrobial peptides"/>
    <property type="match status" value="1"/>
</dbReference>
<dbReference type="SMART" id="SM00270">
    <property type="entry name" value="ChtBD1"/>
    <property type="match status" value="1"/>
</dbReference>
<dbReference type="InterPro" id="IPR001002">
    <property type="entry name" value="Chitin-bd_1"/>
</dbReference>
<dbReference type="Gene3D" id="1.10.530.10">
    <property type="match status" value="1"/>
</dbReference>
<dbReference type="GO" id="GO:0004568">
    <property type="term" value="F:chitinase activity"/>
    <property type="evidence" value="ECO:0007669"/>
    <property type="project" value="InterPro"/>
</dbReference>
<sequence length="261" mass="27990">MKLWVFTVFSLLSLSYLQGGFAAQCGSQNRGQLCPGGLCCSQYGWCGTGPPYCGAGCQSQCGAGRHQSQSGGEGGDGGDLSNSISREMFKQMLKRKNDSGSPGFYTYDGFIAAAKAFPAFGNTGDVATRKREIAAFFGQIFRQTIGSFNQLITEKLIVRFLAHEVEGRKLHLDLTVLQIPNIHVLVASSITPEVLSHFLAGRVPGYGVLTNIINGELECGNGLKSDDKDRIGLYKQYCDVLGVGYGNNLDCSSQKPFGNGV</sequence>
<organism evidence="10 11">
    <name type="scientific">Dovyalis caffra</name>
    <dbReference type="NCBI Taxonomy" id="77055"/>
    <lineage>
        <taxon>Eukaryota</taxon>
        <taxon>Viridiplantae</taxon>
        <taxon>Streptophyta</taxon>
        <taxon>Embryophyta</taxon>
        <taxon>Tracheophyta</taxon>
        <taxon>Spermatophyta</taxon>
        <taxon>Magnoliopsida</taxon>
        <taxon>eudicotyledons</taxon>
        <taxon>Gunneridae</taxon>
        <taxon>Pentapetalae</taxon>
        <taxon>rosids</taxon>
        <taxon>fabids</taxon>
        <taxon>Malpighiales</taxon>
        <taxon>Salicaceae</taxon>
        <taxon>Flacourtieae</taxon>
        <taxon>Dovyalis</taxon>
    </lineage>
</organism>
<feature type="domain" description="Chitin-binding type-1" evidence="9">
    <location>
        <begin position="22"/>
        <end position="63"/>
    </location>
</feature>
<feature type="disulfide bond" evidence="6 7">
    <location>
        <begin position="25"/>
        <end position="40"/>
    </location>
</feature>
<evidence type="ECO:0000256" key="3">
    <source>
        <dbReference type="ARBA" id="ARBA00022729"/>
    </source>
</evidence>
<evidence type="ECO:0000259" key="9">
    <source>
        <dbReference type="PROSITE" id="PS50941"/>
    </source>
</evidence>
<evidence type="ECO:0000256" key="1">
    <source>
        <dbReference type="ARBA" id="ARBA00009373"/>
    </source>
</evidence>
<reference evidence="10 11" key="1">
    <citation type="submission" date="2024-01" db="EMBL/GenBank/DDBJ databases">
        <authorList>
            <person name="Waweru B."/>
        </authorList>
    </citation>
    <scope>NUCLEOTIDE SEQUENCE [LARGE SCALE GENOMIC DNA]</scope>
</reference>
<dbReference type="PRINTS" id="PR00451">
    <property type="entry name" value="CHITINBINDNG"/>
</dbReference>
<dbReference type="SUPFAM" id="SSF53955">
    <property type="entry name" value="Lysozyme-like"/>
    <property type="match status" value="2"/>
</dbReference>
<keyword evidence="5 6" id="KW-1015">Disulfide bond</keyword>
<dbReference type="Pfam" id="PF00182">
    <property type="entry name" value="Glyco_hydro_19"/>
    <property type="match status" value="2"/>
</dbReference>
<comment type="similarity">
    <text evidence="1">Belongs to the glycosyl hydrolase 19 family. Chitinase class I subfamily.</text>
</comment>
<keyword evidence="11" id="KW-1185">Reference proteome</keyword>
<dbReference type="InterPro" id="IPR036861">
    <property type="entry name" value="Endochitinase-like_sf"/>
</dbReference>
<dbReference type="GO" id="GO:0008061">
    <property type="term" value="F:chitin binding"/>
    <property type="evidence" value="ECO:0007669"/>
    <property type="project" value="UniProtKB-UniRule"/>
</dbReference>
<feature type="disulfide bond" evidence="6 7">
    <location>
        <begin position="34"/>
        <end position="46"/>
    </location>
</feature>
<dbReference type="InterPro" id="IPR018371">
    <property type="entry name" value="Chitin-binding_1_CS"/>
</dbReference>
<dbReference type="GO" id="GO:0016998">
    <property type="term" value="P:cell wall macromolecule catabolic process"/>
    <property type="evidence" value="ECO:0007669"/>
    <property type="project" value="InterPro"/>
</dbReference>
<gene>
    <name evidence="10" type="ORF">DCAF_LOCUS7149</name>
</gene>
<dbReference type="PANTHER" id="PTHR22595:SF79">
    <property type="entry name" value="CHITINASE 12"/>
    <property type="match status" value="1"/>
</dbReference>
<dbReference type="GO" id="GO:0006032">
    <property type="term" value="P:chitin catabolic process"/>
    <property type="evidence" value="ECO:0007669"/>
    <property type="project" value="InterPro"/>
</dbReference>
<feature type="disulfide bond" evidence="6">
    <location>
        <begin position="219"/>
        <end position="251"/>
    </location>
</feature>
<dbReference type="PANTHER" id="PTHR22595">
    <property type="entry name" value="CHITINASE-RELATED"/>
    <property type="match status" value="1"/>
</dbReference>
<dbReference type="InterPro" id="IPR023346">
    <property type="entry name" value="Lysozyme-like_dom_sf"/>
</dbReference>
<evidence type="ECO:0000256" key="4">
    <source>
        <dbReference type="ARBA" id="ARBA00022821"/>
    </source>
</evidence>
<evidence type="ECO:0000256" key="6">
    <source>
        <dbReference type="PIRSR" id="PIRSR001060-2"/>
    </source>
</evidence>
<dbReference type="AlphaFoldDB" id="A0AAV1RA48"/>
<feature type="signal peptide" evidence="8">
    <location>
        <begin position="1"/>
        <end position="22"/>
    </location>
</feature>
<evidence type="ECO:0000256" key="2">
    <source>
        <dbReference type="ARBA" id="ARBA00022669"/>
    </source>
</evidence>
<dbReference type="CDD" id="cd00035">
    <property type="entry name" value="ChtBD1"/>
    <property type="match status" value="1"/>
</dbReference>
<dbReference type="PIRSF" id="PIRSF001060">
    <property type="entry name" value="Endochitinase"/>
    <property type="match status" value="1"/>
</dbReference>
<dbReference type="PROSITE" id="PS50941">
    <property type="entry name" value="CHIT_BIND_I_2"/>
    <property type="match status" value="1"/>
</dbReference>
<comment type="caution">
    <text evidence="10">The sequence shown here is derived from an EMBL/GenBank/DDBJ whole genome shotgun (WGS) entry which is preliminary data.</text>
</comment>